<feature type="coiled-coil region" evidence="1">
    <location>
        <begin position="77"/>
        <end position="176"/>
    </location>
</feature>
<protein>
    <submittedName>
        <fullName evidence="2">Uncharacterized protein</fullName>
    </submittedName>
</protein>
<gene>
    <name evidence="2" type="ORF">MCOR_16302</name>
</gene>
<dbReference type="AlphaFoldDB" id="A0A6J8B8Q6"/>
<dbReference type="OrthoDB" id="6100019at2759"/>
<keyword evidence="1" id="KW-0175">Coiled coil</keyword>
<dbReference type="Gene3D" id="3.30.160.60">
    <property type="entry name" value="Classic Zinc Finger"/>
    <property type="match status" value="1"/>
</dbReference>
<evidence type="ECO:0000313" key="3">
    <source>
        <dbReference type="Proteomes" id="UP000507470"/>
    </source>
</evidence>
<keyword evidence="3" id="KW-1185">Reference proteome</keyword>
<dbReference type="Proteomes" id="UP000507470">
    <property type="component" value="Unassembled WGS sequence"/>
</dbReference>
<evidence type="ECO:0000256" key="1">
    <source>
        <dbReference type="SAM" id="Coils"/>
    </source>
</evidence>
<dbReference type="SUPFAM" id="SSF57845">
    <property type="entry name" value="B-box zinc-binding domain"/>
    <property type="match status" value="1"/>
</dbReference>
<sequence>MKVTSGHKLISSDDYRKIENVPVNLKCDTHGKKFDLYCKTHDVAICVAYYPSLHRDCSDVIISLDEAAESAKKSTALDDLEDSIKVALENIKHFINNRNVAMKNFEIEEQSVRKSISEMRANINKHLDKLEKKMLDELSDRYGNCKSKYGKVQKHLNETETEIKLLQEQTSQLKRVGSDLQVFLGTCQINKLIHNEVQSIKSMTSTLQDYKIGIEIHQGIISLLENVDNF</sequence>
<reference evidence="2 3" key="1">
    <citation type="submission" date="2020-06" db="EMBL/GenBank/DDBJ databases">
        <authorList>
            <person name="Li R."/>
            <person name="Bekaert M."/>
        </authorList>
    </citation>
    <scope>NUCLEOTIDE SEQUENCE [LARGE SCALE GENOMIC DNA]</scope>
    <source>
        <strain evidence="3">wild</strain>
    </source>
</reference>
<evidence type="ECO:0000313" key="2">
    <source>
        <dbReference type="EMBL" id="CAC5380332.1"/>
    </source>
</evidence>
<proteinExistence type="predicted"/>
<dbReference type="EMBL" id="CACVKT020002883">
    <property type="protein sequence ID" value="CAC5380332.1"/>
    <property type="molecule type" value="Genomic_DNA"/>
</dbReference>
<accession>A0A6J8B8Q6</accession>
<name>A0A6J8B8Q6_MYTCO</name>
<organism evidence="2 3">
    <name type="scientific">Mytilus coruscus</name>
    <name type="common">Sea mussel</name>
    <dbReference type="NCBI Taxonomy" id="42192"/>
    <lineage>
        <taxon>Eukaryota</taxon>
        <taxon>Metazoa</taxon>
        <taxon>Spiralia</taxon>
        <taxon>Lophotrochozoa</taxon>
        <taxon>Mollusca</taxon>
        <taxon>Bivalvia</taxon>
        <taxon>Autobranchia</taxon>
        <taxon>Pteriomorphia</taxon>
        <taxon>Mytilida</taxon>
        <taxon>Mytiloidea</taxon>
        <taxon>Mytilidae</taxon>
        <taxon>Mytilinae</taxon>
        <taxon>Mytilus</taxon>
    </lineage>
</organism>